<evidence type="ECO:0000256" key="1">
    <source>
        <dbReference type="SAM" id="MobiDB-lite"/>
    </source>
</evidence>
<dbReference type="Pfam" id="PF13585">
    <property type="entry name" value="CHU_C"/>
    <property type="match status" value="1"/>
</dbReference>
<evidence type="ECO:0000313" key="4">
    <source>
        <dbReference type="Proteomes" id="UP001319200"/>
    </source>
</evidence>
<dbReference type="NCBIfam" id="TIGR04131">
    <property type="entry name" value="Bac_Flav_CTERM"/>
    <property type="match status" value="1"/>
</dbReference>
<dbReference type="Gene3D" id="2.60.40.10">
    <property type="entry name" value="Immunoglobulins"/>
    <property type="match status" value="1"/>
</dbReference>
<feature type="compositionally biased region" description="Acidic residues" evidence="1">
    <location>
        <begin position="46"/>
        <end position="63"/>
    </location>
</feature>
<dbReference type="Proteomes" id="UP001319200">
    <property type="component" value="Unassembled WGS sequence"/>
</dbReference>
<name>A0AAP2GL64_9BACT</name>
<gene>
    <name evidence="3" type="ORF">KK083_24425</name>
</gene>
<proteinExistence type="predicted"/>
<dbReference type="InterPro" id="IPR013783">
    <property type="entry name" value="Ig-like_fold"/>
</dbReference>
<dbReference type="Gene3D" id="2.60.40.2810">
    <property type="match status" value="1"/>
</dbReference>
<feature type="region of interest" description="Disordered" evidence="1">
    <location>
        <begin position="1"/>
        <end position="92"/>
    </location>
</feature>
<reference evidence="3 4" key="1">
    <citation type="submission" date="2021-05" db="EMBL/GenBank/DDBJ databases">
        <title>A Polyphasic approach of four new species of the genus Ohtaekwangia: Ohtaekwangia histidinii sp. nov., Ohtaekwangia cretensis sp. nov., Ohtaekwangia indiensis sp. nov., Ohtaekwangia reichenbachii sp. nov. from diverse environment.</title>
        <authorList>
            <person name="Octaviana S."/>
        </authorList>
    </citation>
    <scope>NUCLEOTIDE SEQUENCE [LARGE SCALE GENOMIC DNA]</scope>
    <source>
        <strain evidence="3 4">PWU4</strain>
    </source>
</reference>
<dbReference type="InterPro" id="IPR041690">
    <property type="entry name" value="Cadherin_5"/>
</dbReference>
<protein>
    <submittedName>
        <fullName evidence="3">Tandem-95 repeat protein</fullName>
    </submittedName>
</protein>
<evidence type="ECO:0000259" key="2">
    <source>
        <dbReference type="Pfam" id="PF17892"/>
    </source>
</evidence>
<dbReference type="InterPro" id="IPR015919">
    <property type="entry name" value="Cadherin-like_sf"/>
</dbReference>
<dbReference type="RefSeq" id="WP_254168388.1">
    <property type="nucleotide sequence ID" value="NZ_JAHESF010000034.1"/>
</dbReference>
<dbReference type="InterPro" id="IPR026341">
    <property type="entry name" value="T9SS_type_B"/>
</dbReference>
<dbReference type="Pfam" id="PF17963">
    <property type="entry name" value="Big_9"/>
    <property type="match status" value="6"/>
</dbReference>
<evidence type="ECO:0000313" key="3">
    <source>
        <dbReference type="EMBL" id="MBT1700056.1"/>
    </source>
</evidence>
<organism evidence="3 4">
    <name type="scientific">Chryseosolibacter histidini</name>
    <dbReference type="NCBI Taxonomy" id="2782349"/>
    <lineage>
        <taxon>Bacteria</taxon>
        <taxon>Pseudomonadati</taxon>
        <taxon>Bacteroidota</taxon>
        <taxon>Cytophagia</taxon>
        <taxon>Cytophagales</taxon>
        <taxon>Chryseotaleaceae</taxon>
        <taxon>Chryseosolibacter</taxon>
    </lineage>
</organism>
<feature type="domain" description="Cadherin-like" evidence="2">
    <location>
        <begin position="229"/>
        <end position="318"/>
    </location>
</feature>
<sequence>MSDEQPVPGTGDDGAKKPSTHDDHATTMKGTPVTINVLANDGKGEGDDDDNDEEENKNDDEIDASTVDLDPPTHEIDKTRNTPKGDYTVNDSGDVTYVPAPDFTGVSSIEYTVNNKKGETSKPATLSITVTDAASDPPVITGQNPNPLTTDEDQPITLSLNNLVVTDSDSNYPNGFTLQVQAGSNYTVSGTTVTPGANFSGTLSVPVTVSDGENNSNIFNVQIAVTPSNDAPVITGQQPNPLTTGEDQPITIQTNHLLVTDPDNTYPNGFSLTLTAGSGYTVSGTTVTPAADFTGTLTVPVTVSDGQATSNTFSLSILVSGTNDPPQITGQSPLSVDEDNSLTIIFSNLQVTDNDNTYPDGFTITLGAGPNYTVSGTTITPAGNYSGPLSVPVTVNDGTSSSAPFNLQVSVNAINDVPVITAQAQLATAENQPLQLDLSHFTVTDADNPYPAGFTLSVLPGQSYTVSGTTITPAPGFSGTLSVGVSVSDGTASSAVFNAQVTVSPVNDPPVITGQSALSVNEDNQFTMLLSNLTVTDTDNSYPAGFSLTVLPGTGYSVSGNTITPAQNFTGTLSVSVVVNDGASDSAPFPVQVSVMPVNDAPQITGQQPLSTMEDQSLLLELQHLVVTDPDNAWPAGFTLLVSPGANYSLSGTTITPLPNFQGTLTVPVQVNDGALNSNVFQLQIAVTPVNDTPVITGQLPLSTQEDVPVTIQLSHLVVMDNDSPYPSGFTLSVSPGDHYTVSGTTVTPALDYTGTLNVGVTVSDGSTSSPLFVFQIQVGDTNDPPVITGQAALSINEEQAFTLGLEHLTVTDPDNPYPSGFTLLVASGANFTVSGTTITPALNFAGQLVVPVRVNDGVNNSPTFNLQIQVNQVNDPPGFSAIAGQRIPENTVSATVAITGISKGPGENDQQLTFIATSGNTSVIPDPVINYSPGSTTATLVYKPVANTSGTVTITVIAIDNGSNVAPNQNSYSASFQVEIVEINSAPTLDAITSYTIPEDAPLQSISLRGITAGAGENQPLTIGVFTDKPELFEVLEVLYTSPGGTGTLQVKSKPNAFGTASITVKVTDNGSSVAPSVNTISRTFTFTIQPVNDPPVFTSTPVTVAAVNELYEYVAEISDVESNALPFSAPVKPAWASLTGLGNGKAKLSGIPPSSAAGTTPVKIVVTDGGATVEQQYSLIVNNRPLTAPLAVSVQEDQAYAFQSQQITSLYADIDHHPFSAMLVTQKPGFGRLLLAGRELKAGDTIAAASVGSLVYEPGLNYAGLDAFYWKAGDAYHFSAAAAPVNIDVLPVNDGPSITLETDSLQYEVNGEPAFITSLFDADDPDDDSLARAEIGFRTQNYRPDLDMLLFENTPNIKGFYDFQAGKLSLTGLAPIEEYEQAIRSIRYNHLNTLDPTLELKTVFFTLHDGKVWGETRERTIRMQYTFIELEIPSGFTPNGDNANDTWVITRPGGLEQLTKAVIKVYNKRGVQVFFAEGFNRTWDGTLNGELLPADTYFYSIDLNLRSKKTYKGIVTILR</sequence>
<feature type="compositionally biased region" description="Basic and acidic residues" evidence="1">
    <location>
        <begin position="13"/>
        <end position="26"/>
    </location>
</feature>
<dbReference type="EMBL" id="JAHESF010000034">
    <property type="protein sequence ID" value="MBT1700056.1"/>
    <property type="molecule type" value="Genomic_DNA"/>
</dbReference>
<keyword evidence="4" id="KW-1185">Reference proteome</keyword>
<comment type="caution">
    <text evidence="3">The sequence shown here is derived from an EMBL/GenBank/DDBJ whole genome shotgun (WGS) entry which is preliminary data.</text>
</comment>
<dbReference type="GO" id="GO:0005509">
    <property type="term" value="F:calcium ion binding"/>
    <property type="evidence" value="ECO:0007669"/>
    <property type="project" value="InterPro"/>
</dbReference>
<dbReference type="Pfam" id="PF17892">
    <property type="entry name" value="Cadherin_5"/>
    <property type="match status" value="2"/>
</dbReference>
<dbReference type="NCBIfam" id="NF012211">
    <property type="entry name" value="tand_rpt_95"/>
    <property type="match status" value="6"/>
</dbReference>
<dbReference type="GO" id="GO:0016020">
    <property type="term" value="C:membrane"/>
    <property type="evidence" value="ECO:0007669"/>
    <property type="project" value="InterPro"/>
</dbReference>
<accession>A0AAP2GL64</accession>
<feature type="domain" description="Cadherin-like" evidence="2">
    <location>
        <begin position="690"/>
        <end position="769"/>
    </location>
</feature>
<feature type="compositionally biased region" description="Basic and acidic residues" evidence="1">
    <location>
        <begin position="71"/>
        <end position="80"/>
    </location>
</feature>
<dbReference type="SUPFAM" id="SSF49313">
    <property type="entry name" value="Cadherin-like"/>
    <property type="match status" value="1"/>
</dbReference>